<evidence type="ECO:0008006" key="6">
    <source>
        <dbReference type="Google" id="ProtNLM"/>
    </source>
</evidence>
<gene>
    <name evidence="4" type="ORF">A2721_02150</name>
</gene>
<dbReference type="GO" id="GO:0004536">
    <property type="term" value="F:DNA nuclease activity"/>
    <property type="evidence" value="ECO:0007669"/>
    <property type="project" value="InterPro"/>
</dbReference>
<dbReference type="SUPFAM" id="SSF51556">
    <property type="entry name" value="Metallo-dependent hydrolases"/>
    <property type="match status" value="1"/>
</dbReference>
<proteinExistence type="predicted"/>
<dbReference type="PROSITE" id="PS01090">
    <property type="entry name" value="TATD_2"/>
    <property type="match status" value="1"/>
</dbReference>
<comment type="caution">
    <text evidence="4">The sequence shown here is derived from an EMBL/GenBank/DDBJ whole genome shotgun (WGS) entry which is preliminary data.</text>
</comment>
<dbReference type="InterPro" id="IPR001130">
    <property type="entry name" value="TatD-like"/>
</dbReference>
<dbReference type="GO" id="GO:0005829">
    <property type="term" value="C:cytosol"/>
    <property type="evidence" value="ECO:0007669"/>
    <property type="project" value="TreeGrafter"/>
</dbReference>
<dbReference type="Gene3D" id="3.20.20.140">
    <property type="entry name" value="Metal-dependent hydrolases"/>
    <property type="match status" value="1"/>
</dbReference>
<dbReference type="Proteomes" id="UP000177871">
    <property type="component" value="Unassembled WGS sequence"/>
</dbReference>
<evidence type="ECO:0000256" key="2">
    <source>
        <dbReference type="ARBA" id="ARBA00022801"/>
    </source>
</evidence>
<dbReference type="GO" id="GO:0016788">
    <property type="term" value="F:hydrolase activity, acting on ester bonds"/>
    <property type="evidence" value="ECO:0007669"/>
    <property type="project" value="InterPro"/>
</dbReference>
<dbReference type="PROSITE" id="PS01091">
    <property type="entry name" value="TATD_3"/>
    <property type="match status" value="1"/>
</dbReference>
<feature type="binding site" evidence="3">
    <location>
        <position position="226"/>
    </location>
    <ligand>
        <name>a divalent metal cation</name>
        <dbReference type="ChEBI" id="CHEBI:60240"/>
        <label>1</label>
    </ligand>
</feature>
<dbReference type="Pfam" id="PF01026">
    <property type="entry name" value="TatD_DNase"/>
    <property type="match status" value="1"/>
</dbReference>
<dbReference type="STRING" id="1798381.A2721_02150"/>
<feature type="binding site" evidence="3">
    <location>
        <position position="147"/>
    </location>
    <ligand>
        <name>a divalent metal cation</name>
        <dbReference type="ChEBI" id="CHEBI:60240"/>
        <label>2</label>
    </ligand>
</feature>
<dbReference type="CDD" id="cd01310">
    <property type="entry name" value="TatD_DNAse"/>
    <property type="match status" value="1"/>
</dbReference>
<feature type="binding site" evidence="3">
    <location>
        <position position="94"/>
    </location>
    <ligand>
        <name>a divalent metal cation</name>
        <dbReference type="ChEBI" id="CHEBI:60240"/>
        <label>1</label>
    </ligand>
</feature>
<dbReference type="PANTHER" id="PTHR46124">
    <property type="entry name" value="D-AMINOACYL-TRNA DEACYLASE"/>
    <property type="match status" value="1"/>
</dbReference>
<dbReference type="InterPro" id="IPR018228">
    <property type="entry name" value="DNase_TatD-rel_CS"/>
</dbReference>
<organism evidence="4 5">
    <name type="scientific">Candidatus Gottesmanbacteria bacterium RIFCSPHIGHO2_01_FULL_47_48</name>
    <dbReference type="NCBI Taxonomy" id="1798381"/>
    <lineage>
        <taxon>Bacteria</taxon>
        <taxon>Candidatus Gottesmaniibacteriota</taxon>
    </lineage>
</organism>
<dbReference type="PANTHER" id="PTHR46124:SF2">
    <property type="entry name" value="D-AMINOACYL-TRNA DEACYLASE"/>
    <property type="match status" value="1"/>
</dbReference>
<dbReference type="FunFam" id="3.20.20.140:FF:000005">
    <property type="entry name" value="TatD family hydrolase"/>
    <property type="match status" value="1"/>
</dbReference>
<protein>
    <recommendedName>
        <fullName evidence="6">Hydrolase TatD</fullName>
    </recommendedName>
</protein>
<dbReference type="AlphaFoldDB" id="A0A1F5ZZB8"/>
<dbReference type="EMBL" id="MFJK01000016">
    <property type="protein sequence ID" value="OGG17801.1"/>
    <property type="molecule type" value="Genomic_DNA"/>
</dbReference>
<keyword evidence="1 3" id="KW-0479">Metal-binding</keyword>
<evidence type="ECO:0000256" key="3">
    <source>
        <dbReference type="PIRSR" id="PIRSR005902-1"/>
    </source>
</evidence>
<keyword evidence="2" id="KW-0378">Hydrolase</keyword>
<dbReference type="GO" id="GO:0046872">
    <property type="term" value="F:metal ion binding"/>
    <property type="evidence" value="ECO:0007669"/>
    <property type="project" value="UniProtKB-KW"/>
</dbReference>
<dbReference type="PROSITE" id="PS01137">
    <property type="entry name" value="TATD_1"/>
    <property type="match status" value="1"/>
</dbReference>
<name>A0A1F5ZZB8_9BACT</name>
<feature type="binding site" evidence="3">
    <location>
        <position position="8"/>
    </location>
    <ligand>
        <name>a divalent metal cation</name>
        <dbReference type="ChEBI" id="CHEBI:60240"/>
        <label>1</label>
    </ligand>
</feature>
<evidence type="ECO:0000256" key="1">
    <source>
        <dbReference type="ARBA" id="ARBA00022723"/>
    </source>
</evidence>
<feature type="binding site" evidence="3">
    <location>
        <position position="174"/>
    </location>
    <ligand>
        <name>a divalent metal cation</name>
        <dbReference type="ChEBI" id="CHEBI:60240"/>
        <label>2</label>
    </ligand>
</feature>
<dbReference type="NCBIfam" id="TIGR00010">
    <property type="entry name" value="YchF/TatD family DNA exonuclease"/>
    <property type="match status" value="1"/>
</dbReference>
<evidence type="ECO:0000313" key="5">
    <source>
        <dbReference type="Proteomes" id="UP000177871"/>
    </source>
</evidence>
<dbReference type="InterPro" id="IPR015991">
    <property type="entry name" value="TatD/YcfH-like"/>
</dbReference>
<dbReference type="InterPro" id="IPR032466">
    <property type="entry name" value="Metal_Hydrolase"/>
</dbReference>
<evidence type="ECO:0000313" key="4">
    <source>
        <dbReference type="EMBL" id="OGG17801.1"/>
    </source>
</evidence>
<accession>A0A1F5ZZB8</accession>
<reference evidence="4 5" key="1">
    <citation type="journal article" date="2016" name="Nat. Commun.">
        <title>Thousands of microbial genomes shed light on interconnected biogeochemical processes in an aquifer system.</title>
        <authorList>
            <person name="Anantharaman K."/>
            <person name="Brown C.T."/>
            <person name="Hug L.A."/>
            <person name="Sharon I."/>
            <person name="Castelle C.J."/>
            <person name="Probst A.J."/>
            <person name="Thomas B.C."/>
            <person name="Singh A."/>
            <person name="Wilkins M.J."/>
            <person name="Karaoz U."/>
            <person name="Brodie E.L."/>
            <person name="Williams K.H."/>
            <person name="Hubbard S.S."/>
            <person name="Banfield J.F."/>
        </authorList>
    </citation>
    <scope>NUCLEOTIDE SEQUENCE [LARGE SCALE GENOMIC DNA]</scope>
</reference>
<dbReference type="PIRSF" id="PIRSF005902">
    <property type="entry name" value="DNase_TatD"/>
    <property type="match status" value="1"/>
</dbReference>
<feature type="binding site" evidence="3">
    <location>
        <position position="6"/>
    </location>
    <ligand>
        <name>a divalent metal cation</name>
        <dbReference type="ChEBI" id="CHEBI:60240"/>
        <label>1</label>
    </ligand>
</feature>
<sequence length="277" mass="31226">MLIDSHAHLNFPDYAADFDEVVARAREAGVDKIINIGTSLADSETAVRLAQKCDWMYATVGRHPNDSPSATVDNVDWEKLEQLAKSPKVVGIGECGLDYSKFSQKGMYVTSRDRDLQPTPSEPERQKKLFRKQIEIAQKLSLPLSIHIRQAQEDLREIFSSDDESIHHLSGVFHCFSGDERYVRFIFEKLPNFYISFAGNLTYKNSQPLRDLAKLVPLERLLVETDCPFLSPEGLRGKRNEPANVKLTAMKLAEVKGVSLEKIAKITTENAEGLFNI</sequence>